<gene>
    <name evidence="1" type="ORF">PFISCL1PPCAC_17568</name>
</gene>
<reference evidence="1" key="1">
    <citation type="submission" date="2023-10" db="EMBL/GenBank/DDBJ databases">
        <title>Genome assembly of Pristionchus species.</title>
        <authorList>
            <person name="Yoshida K."/>
            <person name="Sommer R.J."/>
        </authorList>
    </citation>
    <scope>NUCLEOTIDE SEQUENCE</scope>
    <source>
        <strain evidence="1">RS5133</strain>
    </source>
</reference>
<comment type="caution">
    <text evidence="1">The sequence shown here is derived from an EMBL/GenBank/DDBJ whole genome shotgun (WGS) entry which is preliminary data.</text>
</comment>
<organism evidence="1 2">
    <name type="scientific">Pristionchus fissidentatus</name>
    <dbReference type="NCBI Taxonomy" id="1538716"/>
    <lineage>
        <taxon>Eukaryota</taxon>
        <taxon>Metazoa</taxon>
        <taxon>Ecdysozoa</taxon>
        <taxon>Nematoda</taxon>
        <taxon>Chromadorea</taxon>
        <taxon>Rhabditida</taxon>
        <taxon>Rhabditina</taxon>
        <taxon>Diplogasteromorpha</taxon>
        <taxon>Diplogasteroidea</taxon>
        <taxon>Neodiplogasteridae</taxon>
        <taxon>Pristionchus</taxon>
    </lineage>
</organism>
<dbReference type="AlphaFoldDB" id="A0AAV5W664"/>
<proteinExistence type="predicted"/>
<dbReference type="Proteomes" id="UP001432322">
    <property type="component" value="Unassembled WGS sequence"/>
</dbReference>
<dbReference type="EMBL" id="BTSY01000004">
    <property type="protein sequence ID" value="GMT26271.1"/>
    <property type="molecule type" value="Genomic_DNA"/>
</dbReference>
<sequence length="113" mass="12653">MPLILVLVGSQHFLIPRMGTVLFPLLDSSSPPSFPSSALHWYPLDTLLPFSPLLFLFTIFRSSVVFTRISVEFGQRWASRSIRMSLHALLGVNRDKARTSGQVVQPKSPFLPS</sequence>
<evidence type="ECO:0000313" key="2">
    <source>
        <dbReference type="Proteomes" id="UP001432322"/>
    </source>
</evidence>
<name>A0AAV5W664_9BILA</name>
<evidence type="ECO:0000313" key="1">
    <source>
        <dbReference type="EMBL" id="GMT26271.1"/>
    </source>
</evidence>
<evidence type="ECO:0008006" key="3">
    <source>
        <dbReference type="Google" id="ProtNLM"/>
    </source>
</evidence>
<keyword evidence="2" id="KW-1185">Reference proteome</keyword>
<accession>A0AAV5W664</accession>
<protein>
    <recommendedName>
        <fullName evidence="3">G protein-coupled receptor</fullName>
    </recommendedName>
</protein>